<dbReference type="RefSeq" id="WP_053462893.1">
    <property type="nucleotide sequence ID" value="NZ_JZIW01000009.1"/>
</dbReference>
<organism evidence="1 2">
    <name type="scientific">Stenotrophomonas maltophilia</name>
    <name type="common">Pseudomonas maltophilia</name>
    <name type="synonym">Xanthomonas maltophilia</name>
    <dbReference type="NCBI Taxonomy" id="40324"/>
    <lineage>
        <taxon>Bacteria</taxon>
        <taxon>Pseudomonadati</taxon>
        <taxon>Pseudomonadota</taxon>
        <taxon>Gammaproteobacteria</taxon>
        <taxon>Lysobacterales</taxon>
        <taxon>Lysobacteraceae</taxon>
        <taxon>Stenotrophomonas</taxon>
        <taxon>Stenotrophomonas maltophilia group</taxon>
    </lineage>
</organism>
<comment type="caution">
    <text evidence="1">The sequence shown here is derived from an EMBL/GenBank/DDBJ whole genome shotgun (WGS) entry which is preliminary data.</text>
</comment>
<evidence type="ECO:0000313" key="2">
    <source>
        <dbReference type="Proteomes" id="UP000037632"/>
    </source>
</evidence>
<name>A0AB34TDM2_STEMA</name>
<gene>
    <name evidence="1" type="ORF">VL23_17575</name>
</gene>
<protein>
    <recommendedName>
        <fullName evidence="3">Lysozyme</fullName>
    </recommendedName>
</protein>
<proteinExistence type="predicted"/>
<dbReference type="AlphaFoldDB" id="A0AB34TDM2"/>
<dbReference type="Proteomes" id="UP000037632">
    <property type="component" value="Unassembled WGS sequence"/>
</dbReference>
<sequence>MNRIAIYLLVFVAWSAGMFGAGWAWRGDRAETVDARQLASASAAQVEQITQTRAVEHSQAEALATIGAKHEEDRTAATAVPAAVAAGLRDGSLRLRDDLATCNTARLSQAVAGAVERDQAAQLRAEVAGALVQIGRDADDHVRACQAVIAADRTEVTP</sequence>
<accession>A0AB34TDM2</accession>
<reference evidence="1 2" key="1">
    <citation type="journal article" date="2015" name="Antimicrob. Agents Chemother.">
        <title>Whole-Genome Sequencing Identifies Emergence of a Quinolone Resistance Mutation in a Case of Stenotrophomonas maltophilia Bacteremia.</title>
        <authorList>
            <person name="Pak T.R."/>
            <person name="Altman D.R."/>
            <person name="Attie O."/>
            <person name="Sebra R."/>
            <person name="Hamula C.L."/>
            <person name="Lewis M."/>
            <person name="Deikus G."/>
            <person name="Newman L.C."/>
            <person name="Fang G."/>
            <person name="Hand J."/>
            <person name="Papel G."/>
            <person name="Wallach F."/>
            <person name="Schadt E.E."/>
            <person name="Huprikar S."/>
            <person name="van Bakel H."/>
            <person name="Kasarskis A."/>
            <person name="Bashir A."/>
        </authorList>
    </citation>
    <scope>NUCLEOTIDE SEQUENCE [LARGE SCALE GENOMIC DNA]</scope>
    <source>
        <strain evidence="1 2">ISMMS6</strain>
    </source>
</reference>
<dbReference type="EMBL" id="JZIW01000009">
    <property type="protein sequence ID" value="KOO75354.1"/>
    <property type="molecule type" value="Genomic_DNA"/>
</dbReference>
<evidence type="ECO:0000313" key="1">
    <source>
        <dbReference type="EMBL" id="KOO75354.1"/>
    </source>
</evidence>
<evidence type="ECO:0008006" key="3">
    <source>
        <dbReference type="Google" id="ProtNLM"/>
    </source>
</evidence>